<gene>
    <name evidence="2" type="ORF">FH972_022738</name>
</gene>
<comment type="caution">
    <text evidence="2">The sequence shown here is derived from an EMBL/GenBank/DDBJ whole genome shotgun (WGS) entry which is preliminary data.</text>
</comment>
<protein>
    <submittedName>
        <fullName evidence="2">Uncharacterized protein</fullName>
    </submittedName>
</protein>
<feature type="compositionally biased region" description="Polar residues" evidence="1">
    <location>
        <begin position="108"/>
        <end position="120"/>
    </location>
</feature>
<accession>A0A5N6KT48</accession>
<name>A0A5N6KT48_9ROSI</name>
<dbReference type="AlphaFoldDB" id="A0A5N6KT48"/>
<dbReference type="Proteomes" id="UP000327013">
    <property type="component" value="Unassembled WGS sequence"/>
</dbReference>
<dbReference type="EMBL" id="VIBQ01000012">
    <property type="protein sequence ID" value="KAB8343147.1"/>
    <property type="molecule type" value="Genomic_DNA"/>
</dbReference>
<evidence type="ECO:0000256" key="1">
    <source>
        <dbReference type="SAM" id="MobiDB-lite"/>
    </source>
</evidence>
<proteinExistence type="predicted"/>
<dbReference type="OrthoDB" id="5560525at2759"/>
<organism evidence="2 3">
    <name type="scientific">Carpinus fangiana</name>
    <dbReference type="NCBI Taxonomy" id="176857"/>
    <lineage>
        <taxon>Eukaryota</taxon>
        <taxon>Viridiplantae</taxon>
        <taxon>Streptophyta</taxon>
        <taxon>Embryophyta</taxon>
        <taxon>Tracheophyta</taxon>
        <taxon>Spermatophyta</taxon>
        <taxon>Magnoliopsida</taxon>
        <taxon>eudicotyledons</taxon>
        <taxon>Gunneridae</taxon>
        <taxon>Pentapetalae</taxon>
        <taxon>rosids</taxon>
        <taxon>fabids</taxon>
        <taxon>Fagales</taxon>
        <taxon>Betulaceae</taxon>
        <taxon>Carpinus</taxon>
    </lineage>
</organism>
<reference evidence="2 3" key="1">
    <citation type="submission" date="2019-06" db="EMBL/GenBank/DDBJ databases">
        <title>A chromosomal-level reference genome of Carpinus fangiana (Coryloideae, Betulaceae).</title>
        <authorList>
            <person name="Yang X."/>
            <person name="Wang Z."/>
            <person name="Zhang L."/>
            <person name="Hao G."/>
            <person name="Liu J."/>
            <person name="Yang Y."/>
        </authorList>
    </citation>
    <scope>NUCLEOTIDE SEQUENCE [LARGE SCALE GENOMIC DNA]</scope>
    <source>
        <strain evidence="2">Cfa_2016G</strain>
        <tissue evidence="2">Leaf</tissue>
    </source>
</reference>
<keyword evidence="3" id="KW-1185">Reference proteome</keyword>
<evidence type="ECO:0000313" key="3">
    <source>
        <dbReference type="Proteomes" id="UP000327013"/>
    </source>
</evidence>
<evidence type="ECO:0000313" key="2">
    <source>
        <dbReference type="EMBL" id="KAB8343147.1"/>
    </source>
</evidence>
<feature type="region of interest" description="Disordered" evidence="1">
    <location>
        <begin position="101"/>
        <end position="199"/>
    </location>
</feature>
<feature type="compositionally biased region" description="Low complexity" evidence="1">
    <location>
        <begin position="41"/>
        <end position="67"/>
    </location>
</feature>
<sequence>MNSSSTAGTPPKPNVVGRKPVPSRPQALTHLCPHCGTGVEALPLASPPESTSSASPSTPAQTSSTTEDAAQKQLRIEQLQMEVDRLAGKASAASDKLADYEDEIRSLRAQTQQHPSSSLLTPGGTPPRPHTADEARSAPSGADKGAGGARQGERKEAGETGEGDAEGGTSARAAGQCPGAAQSRLSRRRLAASSLLKNY</sequence>
<feature type="region of interest" description="Disordered" evidence="1">
    <location>
        <begin position="1"/>
        <end position="77"/>
    </location>
</feature>